<dbReference type="PANTHER" id="PTHR25466:SF4">
    <property type="entry name" value="T-LYMPHOCYTE ACTIVATION ANTIGEN CD80"/>
    <property type="match status" value="1"/>
</dbReference>
<dbReference type="InterPro" id="IPR042711">
    <property type="entry name" value="CD80_IgV"/>
</dbReference>
<feature type="transmembrane region" description="Helical" evidence="11">
    <location>
        <begin position="242"/>
        <end position="262"/>
    </location>
</feature>
<feature type="transmembrane region" description="Helical" evidence="11">
    <location>
        <begin position="21"/>
        <end position="38"/>
    </location>
</feature>
<evidence type="ECO:0000256" key="10">
    <source>
        <dbReference type="ARBA" id="ARBA00023319"/>
    </source>
</evidence>
<evidence type="ECO:0000256" key="3">
    <source>
        <dbReference type="ARBA" id="ARBA00022692"/>
    </source>
</evidence>
<dbReference type="PROSITE" id="PS50835">
    <property type="entry name" value="IG_LIKE"/>
    <property type="match status" value="2"/>
</dbReference>
<dbReference type="InterPro" id="IPR037676">
    <property type="entry name" value="CD80_IgC"/>
</dbReference>
<evidence type="ECO:0000256" key="1">
    <source>
        <dbReference type="ARBA" id="ARBA00004251"/>
    </source>
</evidence>
<evidence type="ECO:0000256" key="9">
    <source>
        <dbReference type="ARBA" id="ARBA00023180"/>
    </source>
</evidence>
<dbReference type="CDD" id="cd16086">
    <property type="entry name" value="IgV_CD80"/>
    <property type="match status" value="1"/>
</dbReference>
<accession>A0ABM3XWA1</accession>
<dbReference type="Proteomes" id="UP001652624">
    <property type="component" value="Chromosome 9"/>
</dbReference>
<dbReference type="RefSeq" id="XP_060053094.1">
    <property type="nucleotide sequence ID" value="XM_060197111.1"/>
</dbReference>
<keyword evidence="9" id="KW-0325">Glycoprotein</keyword>
<dbReference type="InterPro" id="IPR036179">
    <property type="entry name" value="Ig-like_dom_sf"/>
</dbReference>
<feature type="domain" description="Ig-like" evidence="12">
    <location>
        <begin position="44"/>
        <end position="132"/>
    </location>
</feature>
<protein>
    <submittedName>
        <fullName evidence="14">T-lymphocyte activation antigen CD80</fullName>
    </submittedName>
</protein>
<evidence type="ECO:0000256" key="4">
    <source>
        <dbReference type="ARBA" id="ARBA00022729"/>
    </source>
</evidence>
<evidence type="ECO:0000256" key="8">
    <source>
        <dbReference type="ARBA" id="ARBA00023170"/>
    </source>
</evidence>
<dbReference type="PANTHER" id="PTHR25466">
    <property type="entry name" value="T-LYMPHOCYTE ACTIVATION ANTIGEN"/>
    <property type="match status" value="1"/>
</dbReference>
<proteinExistence type="predicted"/>
<keyword evidence="6 11" id="KW-0472">Membrane</keyword>
<dbReference type="GeneID" id="103121593"/>
<dbReference type="InterPro" id="IPR013106">
    <property type="entry name" value="Ig_V-set"/>
</dbReference>
<dbReference type="InterPro" id="IPR013162">
    <property type="entry name" value="CD80_C2-set"/>
</dbReference>
<gene>
    <name evidence="14" type="primary">CD80</name>
</gene>
<keyword evidence="8" id="KW-0675">Receptor</keyword>
<organism evidence="13 14">
    <name type="scientific">Erinaceus europaeus</name>
    <name type="common">Western European hedgehog</name>
    <dbReference type="NCBI Taxonomy" id="9365"/>
    <lineage>
        <taxon>Eukaryota</taxon>
        <taxon>Metazoa</taxon>
        <taxon>Chordata</taxon>
        <taxon>Craniata</taxon>
        <taxon>Vertebrata</taxon>
        <taxon>Euteleostomi</taxon>
        <taxon>Mammalia</taxon>
        <taxon>Eutheria</taxon>
        <taxon>Laurasiatheria</taxon>
        <taxon>Eulipotyphla</taxon>
        <taxon>Erinaceidae</taxon>
        <taxon>Erinaceinae</taxon>
        <taxon>Erinaceus</taxon>
    </lineage>
</organism>
<evidence type="ECO:0000256" key="5">
    <source>
        <dbReference type="ARBA" id="ARBA00022989"/>
    </source>
</evidence>
<keyword evidence="10" id="KW-0393">Immunoglobulin domain</keyword>
<keyword evidence="3 11" id="KW-0812">Transmembrane</keyword>
<evidence type="ECO:0000259" key="12">
    <source>
        <dbReference type="PROSITE" id="PS50835"/>
    </source>
</evidence>
<keyword evidence="5 11" id="KW-1133">Transmembrane helix</keyword>
<name>A0ABM3XWA1_ERIEU</name>
<dbReference type="CDD" id="cd16083">
    <property type="entry name" value="IgC1_CD80"/>
    <property type="match status" value="1"/>
</dbReference>
<evidence type="ECO:0000256" key="7">
    <source>
        <dbReference type="ARBA" id="ARBA00023157"/>
    </source>
</evidence>
<dbReference type="InterPro" id="IPR013783">
    <property type="entry name" value="Ig-like_fold"/>
</dbReference>
<keyword evidence="2" id="KW-1003">Cell membrane</keyword>
<dbReference type="Gene3D" id="2.60.40.10">
    <property type="entry name" value="Immunoglobulins"/>
    <property type="match status" value="2"/>
</dbReference>
<keyword evidence="7" id="KW-1015">Disulfide bond</keyword>
<keyword evidence="4" id="KW-0732">Signal</keyword>
<dbReference type="Pfam" id="PF08205">
    <property type="entry name" value="C2-set_2"/>
    <property type="match status" value="1"/>
</dbReference>
<feature type="domain" description="Ig-like" evidence="12">
    <location>
        <begin position="151"/>
        <end position="226"/>
    </location>
</feature>
<comment type="subcellular location">
    <subcellularLocation>
        <location evidence="1">Cell membrane</location>
        <topology evidence="1">Single-pass type I membrane protein</topology>
    </subcellularLocation>
</comment>
<evidence type="ECO:0000256" key="2">
    <source>
        <dbReference type="ARBA" id="ARBA00022475"/>
    </source>
</evidence>
<reference evidence="14" key="1">
    <citation type="submission" date="2025-08" db="UniProtKB">
        <authorList>
            <consortium name="RefSeq"/>
        </authorList>
    </citation>
    <scope>IDENTIFICATION</scope>
</reference>
<dbReference type="InterPro" id="IPR051713">
    <property type="entry name" value="T-cell_Activation_Regulation"/>
</dbReference>
<evidence type="ECO:0000256" key="11">
    <source>
        <dbReference type="SAM" id="Phobius"/>
    </source>
</evidence>
<dbReference type="InterPro" id="IPR007110">
    <property type="entry name" value="Ig-like_dom"/>
</dbReference>
<dbReference type="Pfam" id="PF07686">
    <property type="entry name" value="V-set"/>
    <property type="match status" value="1"/>
</dbReference>
<evidence type="ECO:0000313" key="14">
    <source>
        <dbReference type="RefSeq" id="XP_060053094.1"/>
    </source>
</evidence>
<evidence type="ECO:0000313" key="13">
    <source>
        <dbReference type="Proteomes" id="UP001652624"/>
    </source>
</evidence>
<dbReference type="SUPFAM" id="SSF48726">
    <property type="entry name" value="Immunoglobulin"/>
    <property type="match status" value="2"/>
</dbReference>
<evidence type="ECO:0000256" key="6">
    <source>
        <dbReference type="ARBA" id="ARBA00023136"/>
    </source>
</evidence>
<keyword evidence="13" id="KW-1185">Reference proteome</keyword>
<sequence length="287" mass="33150">MDHTVKWGASPPKSRNHKLSLLLMLYTFVYFCSGYIQVTKTVKEKAILSCNYNITTDELKQVRIYWQKEKDLVLTVVEGVVKVWSNYKNRTIHILSDNPSIMILALRLSDNGIYTCVIQKMERGSYKRKHLMNVVLSVRADFPEPSINDLGNPFPKIRRIKCSTSGGFPKPHLSWWENDKELNATNTSVSQDPETELYSVNSELDFNVTDSHNFTCFVKYGNSTVSHNYHWQKIDTDSAFNFWTILSITIILIIGAGIFCIVRKYLYNISEAIPSTKWRLIQKNNYA</sequence>